<dbReference type="Gramene" id="novel_model_5070_5bd9a17a">
    <property type="protein sequence ID" value="cds.novel_model_5070_5bd9a17a"/>
    <property type="gene ID" value="novel_gene_2642_5bd9a17a"/>
</dbReference>
<accession>A0A803R4Q2</accession>
<sequence length="64" mass="7544">METHLAVIWPKKLKRVCQSPLLNWKHLRVITNDSNPKRISNLKNSLMWISPSLETLSIDNKQMF</sequence>
<protein>
    <submittedName>
        <fullName evidence="1">Uncharacterized protein</fullName>
    </submittedName>
</protein>
<reference evidence="1 2" key="1">
    <citation type="submission" date="2018-11" db="EMBL/GenBank/DDBJ databases">
        <authorList>
            <person name="Grassa J C."/>
        </authorList>
    </citation>
    <scope>NUCLEOTIDE SEQUENCE [LARGE SCALE GENOMIC DNA]</scope>
</reference>
<dbReference type="EnsemblPlants" id="novel_model_5070_5bd9a17a">
    <property type="protein sequence ID" value="cds.novel_model_5070_5bd9a17a"/>
    <property type="gene ID" value="novel_gene_2642_5bd9a17a"/>
</dbReference>
<name>A0A803R4Q2_CANSA</name>
<dbReference type="EnsemblPlants" id="novel_model_5072_5bd9a17a.1.5bd9b13a">
    <property type="protein sequence ID" value="cds.novel_model_5072_5bd9a17a.1.5bd9b13a"/>
    <property type="gene ID" value="novel_gene_2642_5bd9a17a"/>
</dbReference>
<keyword evidence="2" id="KW-1185">Reference proteome</keyword>
<evidence type="ECO:0000313" key="1">
    <source>
        <dbReference type="EnsemblPlants" id="cds.novel_model_5072_5bd9a17a.1.5bd9b13a"/>
    </source>
</evidence>
<dbReference type="Gramene" id="novel_model_5072_5bd9a17a.1.5bd9b13a">
    <property type="protein sequence ID" value="cds.novel_model_5072_5bd9a17a.1.5bd9b13a"/>
    <property type="gene ID" value="novel_gene_2642_5bd9a17a"/>
</dbReference>
<proteinExistence type="predicted"/>
<reference evidence="1" key="2">
    <citation type="submission" date="2021-03" db="UniProtKB">
        <authorList>
            <consortium name="EnsemblPlants"/>
        </authorList>
    </citation>
    <scope>IDENTIFICATION</scope>
</reference>
<dbReference type="AlphaFoldDB" id="A0A803R4Q2"/>
<organism evidence="1 2">
    <name type="scientific">Cannabis sativa</name>
    <name type="common">Hemp</name>
    <name type="synonym">Marijuana</name>
    <dbReference type="NCBI Taxonomy" id="3483"/>
    <lineage>
        <taxon>Eukaryota</taxon>
        <taxon>Viridiplantae</taxon>
        <taxon>Streptophyta</taxon>
        <taxon>Embryophyta</taxon>
        <taxon>Tracheophyta</taxon>
        <taxon>Spermatophyta</taxon>
        <taxon>Magnoliopsida</taxon>
        <taxon>eudicotyledons</taxon>
        <taxon>Gunneridae</taxon>
        <taxon>Pentapetalae</taxon>
        <taxon>rosids</taxon>
        <taxon>fabids</taxon>
        <taxon>Rosales</taxon>
        <taxon>Cannabaceae</taxon>
        <taxon>Cannabis</taxon>
    </lineage>
</organism>
<dbReference type="EMBL" id="UZAU01000577">
    <property type="status" value="NOT_ANNOTATED_CDS"/>
    <property type="molecule type" value="Genomic_DNA"/>
</dbReference>
<accession>A0A803R4Q0</accession>
<evidence type="ECO:0000313" key="2">
    <source>
        <dbReference type="Proteomes" id="UP000596661"/>
    </source>
</evidence>
<dbReference type="Proteomes" id="UP000596661">
    <property type="component" value="Chromosome 6"/>
</dbReference>